<keyword evidence="9" id="KW-0762">Sugar transport</keyword>
<dbReference type="Gene3D" id="1.10.3720.10">
    <property type="entry name" value="MetI-like"/>
    <property type="match status" value="1"/>
</dbReference>
<dbReference type="CDD" id="cd06261">
    <property type="entry name" value="TM_PBP2"/>
    <property type="match status" value="1"/>
</dbReference>
<evidence type="ECO:0000256" key="7">
    <source>
        <dbReference type="RuleBase" id="RU363032"/>
    </source>
</evidence>
<feature type="transmembrane region" description="Helical" evidence="7">
    <location>
        <begin position="131"/>
        <end position="152"/>
    </location>
</feature>
<dbReference type="PANTHER" id="PTHR43744">
    <property type="entry name" value="ABC TRANSPORTER PERMEASE PROTEIN MG189-RELATED-RELATED"/>
    <property type="match status" value="1"/>
</dbReference>
<comment type="subcellular location">
    <subcellularLocation>
        <location evidence="1 7">Cell membrane</location>
        <topology evidence="1 7">Multi-pass membrane protein</topology>
    </subcellularLocation>
</comment>
<dbReference type="RefSeq" id="WP_126631550.1">
    <property type="nucleotide sequence ID" value="NZ_BIFT01000002.1"/>
</dbReference>
<dbReference type="GO" id="GO:0005886">
    <property type="term" value="C:plasma membrane"/>
    <property type="evidence" value="ECO:0007669"/>
    <property type="project" value="UniProtKB-SubCell"/>
</dbReference>
<feature type="transmembrane region" description="Helical" evidence="7">
    <location>
        <begin position="218"/>
        <end position="239"/>
    </location>
</feature>
<sequence>MAIITKASTRKITSISVYRQHSILARRSPVRVGRLLVYVLLCIAVLVTIFPLGWMIISSFKPGNEIATAPLSVNLQTLTLNNYRALFEAVPMWIGFQNTFIVLLLQGGATMLFCPLAGFAFAKFEFRGKKFLFAFVLSTMMVPAIAMILPLLLEMGALNWVDSYQGLIAPGLVNAFAIFWTRQQIADVPNELLEAAKVDGCTPIGMYWRIVVPLMRPALAALAIMTFLGIYNDFVWPVIITGSDSMQTLQVLLSNLATQINNSSPGTTGHDAWGMIMAASTVATVPVLVLFIALQRQFISGMLAGSIKG</sequence>
<protein>
    <submittedName>
        <fullName evidence="9">Sugar transporter</fullName>
    </submittedName>
</protein>
<feature type="transmembrane region" description="Helical" evidence="7">
    <location>
        <begin position="272"/>
        <end position="294"/>
    </location>
</feature>
<dbReference type="SUPFAM" id="SSF161098">
    <property type="entry name" value="MetI-like"/>
    <property type="match status" value="1"/>
</dbReference>
<dbReference type="PANTHER" id="PTHR43744:SF12">
    <property type="entry name" value="ABC TRANSPORTER PERMEASE PROTEIN MG189-RELATED"/>
    <property type="match status" value="1"/>
</dbReference>
<comment type="similarity">
    <text evidence="7">Belongs to the binding-protein-dependent transport system permease family.</text>
</comment>
<keyword evidence="4 7" id="KW-0812">Transmembrane</keyword>
<feature type="domain" description="ABC transmembrane type-1" evidence="8">
    <location>
        <begin position="96"/>
        <end position="294"/>
    </location>
</feature>
<feature type="transmembrane region" description="Helical" evidence="7">
    <location>
        <begin position="35"/>
        <end position="57"/>
    </location>
</feature>
<dbReference type="EMBL" id="BIFT01000002">
    <property type="protein sequence ID" value="GCE31603.1"/>
    <property type="molecule type" value="Genomic_DNA"/>
</dbReference>
<organism evidence="9 10">
    <name type="scientific">Dictyobacter alpinus</name>
    <dbReference type="NCBI Taxonomy" id="2014873"/>
    <lineage>
        <taxon>Bacteria</taxon>
        <taxon>Bacillati</taxon>
        <taxon>Chloroflexota</taxon>
        <taxon>Ktedonobacteria</taxon>
        <taxon>Ktedonobacterales</taxon>
        <taxon>Dictyobacteraceae</taxon>
        <taxon>Dictyobacter</taxon>
    </lineage>
</organism>
<dbReference type="InterPro" id="IPR000515">
    <property type="entry name" value="MetI-like"/>
</dbReference>
<proteinExistence type="inferred from homology"/>
<feature type="transmembrane region" description="Helical" evidence="7">
    <location>
        <begin position="164"/>
        <end position="181"/>
    </location>
</feature>
<evidence type="ECO:0000256" key="3">
    <source>
        <dbReference type="ARBA" id="ARBA00022475"/>
    </source>
</evidence>
<reference evidence="10" key="1">
    <citation type="submission" date="2018-12" db="EMBL/GenBank/DDBJ databases">
        <title>Tengunoibacter tsumagoiensis gen. nov., sp. nov., Dictyobacter kobayashii sp. nov., D. alpinus sp. nov., and D. joshuensis sp. nov. and description of Dictyobacteraceae fam. nov. within the order Ktedonobacterales isolated from Tengu-no-mugimeshi.</title>
        <authorList>
            <person name="Wang C.M."/>
            <person name="Zheng Y."/>
            <person name="Sakai Y."/>
            <person name="Toyoda A."/>
            <person name="Minakuchi Y."/>
            <person name="Abe K."/>
            <person name="Yokota A."/>
            <person name="Yabe S."/>
        </authorList>
    </citation>
    <scope>NUCLEOTIDE SEQUENCE [LARGE SCALE GENOMIC DNA]</scope>
    <source>
        <strain evidence="10">Uno16</strain>
    </source>
</reference>
<evidence type="ECO:0000313" key="9">
    <source>
        <dbReference type="EMBL" id="GCE31603.1"/>
    </source>
</evidence>
<evidence type="ECO:0000256" key="2">
    <source>
        <dbReference type="ARBA" id="ARBA00022448"/>
    </source>
</evidence>
<keyword evidence="2 7" id="KW-0813">Transport</keyword>
<evidence type="ECO:0000313" key="10">
    <source>
        <dbReference type="Proteomes" id="UP000287171"/>
    </source>
</evidence>
<dbReference type="OrthoDB" id="9771544at2"/>
<dbReference type="PROSITE" id="PS50928">
    <property type="entry name" value="ABC_TM1"/>
    <property type="match status" value="1"/>
</dbReference>
<evidence type="ECO:0000256" key="1">
    <source>
        <dbReference type="ARBA" id="ARBA00004651"/>
    </source>
</evidence>
<evidence type="ECO:0000256" key="4">
    <source>
        <dbReference type="ARBA" id="ARBA00022692"/>
    </source>
</evidence>
<keyword evidence="10" id="KW-1185">Reference proteome</keyword>
<dbReference type="Proteomes" id="UP000287171">
    <property type="component" value="Unassembled WGS sequence"/>
</dbReference>
<dbReference type="AlphaFoldDB" id="A0A402BJT8"/>
<evidence type="ECO:0000256" key="6">
    <source>
        <dbReference type="ARBA" id="ARBA00023136"/>
    </source>
</evidence>
<dbReference type="GO" id="GO:0055085">
    <property type="term" value="P:transmembrane transport"/>
    <property type="evidence" value="ECO:0007669"/>
    <property type="project" value="InterPro"/>
</dbReference>
<keyword evidence="3" id="KW-1003">Cell membrane</keyword>
<keyword evidence="5 7" id="KW-1133">Transmembrane helix</keyword>
<gene>
    <name evidence="9" type="ORF">KDA_70870</name>
</gene>
<comment type="caution">
    <text evidence="9">The sequence shown here is derived from an EMBL/GenBank/DDBJ whole genome shotgun (WGS) entry which is preliminary data.</text>
</comment>
<dbReference type="Pfam" id="PF00528">
    <property type="entry name" value="BPD_transp_1"/>
    <property type="match status" value="1"/>
</dbReference>
<feature type="transmembrane region" description="Helical" evidence="7">
    <location>
        <begin position="100"/>
        <end position="122"/>
    </location>
</feature>
<dbReference type="InterPro" id="IPR035906">
    <property type="entry name" value="MetI-like_sf"/>
</dbReference>
<keyword evidence="6 7" id="KW-0472">Membrane</keyword>
<evidence type="ECO:0000259" key="8">
    <source>
        <dbReference type="PROSITE" id="PS50928"/>
    </source>
</evidence>
<accession>A0A402BJT8</accession>
<name>A0A402BJT8_9CHLR</name>
<evidence type="ECO:0000256" key="5">
    <source>
        <dbReference type="ARBA" id="ARBA00022989"/>
    </source>
</evidence>